<dbReference type="InterPro" id="IPR014485">
    <property type="entry name" value="Pesterase_C1039"/>
</dbReference>
<dbReference type="PIRSF" id="PIRSF017316">
    <property type="entry name" value="Pesterase_C1039"/>
    <property type="match status" value="1"/>
</dbReference>
<dbReference type="InterPro" id="IPR006179">
    <property type="entry name" value="5_nucleotidase/apyrase"/>
</dbReference>
<reference evidence="2 3" key="1">
    <citation type="submission" date="2017-04" db="EMBL/GenBank/DDBJ databases">
        <title>Genome sequencing of [Candida] sorbophila.</title>
        <authorList>
            <person name="Ahn J.O."/>
        </authorList>
    </citation>
    <scope>NUCLEOTIDE SEQUENCE [LARGE SCALE GENOMIC DNA]</scope>
    <source>
        <strain evidence="2 3">DS02</strain>
    </source>
</reference>
<evidence type="ECO:0000259" key="1">
    <source>
        <dbReference type="Pfam" id="PF21953"/>
    </source>
</evidence>
<dbReference type="RefSeq" id="XP_024666778.1">
    <property type="nucleotide sequence ID" value="XM_024811010.1"/>
</dbReference>
<sequence length="577" mass="64808">MLKHLLLASLATAAVIPIGGEHAFRQPNSKEPVTQPTRPLVWGDFNVLHTTDTHGWLAGHLLEANFGADWGDFVTFGQFLRQKARKEHRDLIVVDTGDRHDGNGLADASDPTGVYAERIFNYGDYDLVTIGNHELYRGHIGLQDRKIVGKHFGERYVVSNVEVLDPTNEWVSMGHKYRNFTTEGGRRVLGLGFLFDFDGNDKIVFKVTPVASEIQKQWFQDVLQTIEYYDAVVIIGHIPVRDSPEFPILFDAIRKAHPTIPILMFGGHSHIRDFRVYDKNAAALEAGRYCETIGWASADLEDVGDDGLSFSRSYIDFNTNSLAFHAGVPHDKFTSHLGRQASSDITGARASLNLDQRLACIPQTYYTDRAPFPSSKSIYTLFEDHILNLLEPSLVDRSNVPRYTLLNTGAVRFDMFKGHYTKDSGYIVSPFANKWVYIKRVPKHVADGILPVINQEDKVVASHTRMLSQVASEEAHAESVHSKGYHTFDDLGDEGDDTKHIPWKFYPLPNAIQAKRNVTDTTTHVDLVFHDFMAPFVAKALKKLGHQQAFKVKPYGGKHIIELIPMHFGSPSSEQCP</sequence>
<dbReference type="GeneID" id="36518201"/>
<evidence type="ECO:0000313" key="2">
    <source>
        <dbReference type="EMBL" id="PRT56833.1"/>
    </source>
</evidence>
<dbReference type="SUPFAM" id="SSF55816">
    <property type="entry name" value="5'-nucleotidase (syn. UDP-sugar hydrolase), C-terminal domain"/>
    <property type="match status" value="1"/>
</dbReference>
<dbReference type="Proteomes" id="UP000238350">
    <property type="component" value="Unassembled WGS sequence"/>
</dbReference>
<dbReference type="STRING" id="45607.A0A2T0FPB2"/>
<dbReference type="SUPFAM" id="SSF56300">
    <property type="entry name" value="Metallo-dependent phosphatases"/>
    <property type="match status" value="1"/>
</dbReference>
<keyword evidence="3" id="KW-1185">Reference proteome</keyword>
<dbReference type="Pfam" id="PF21953">
    <property type="entry name" value="NadN_nucleosid_C"/>
    <property type="match status" value="1"/>
</dbReference>
<dbReference type="GO" id="GO:0005829">
    <property type="term" value="C:cytosol"/>
    <property type="evidence" value="ECO:0007669"/>
    <property type="project" value="TreeGrafter"/>
</dbReference>
<dbReference type="InterPro" id="IPR053828">
    <property type="entry name" value="Nucleosidase_C"/>
</dbReference>
<dbReference type="AlphaFoldDB" id="A0A2T0FPB2"/>
<dbReference type="GO" id="GO:0009166">
    <property type="term" value="P:nucleotide catabolic process"/>
    <property type="evidence" value="ECO:0007669"/>
    <property type="project" value="InterPro"/>
</dbReference>
<evidence type="ECO:0000313" key="3">
    <source>
        <dbReference type="Proteomes" id="UP000238350"/>
    </source>
</evidence>
<feature type="domain" description="Putative 5'-nucleotidase C-terminal" evidence="1">
    <location>
        <begin position="364"/>
        <end position="537"/>
    </location>
</feature>
<dbReference type="Gene3D" id="3.60.21.10">
    <property type="match status" value="1"/>
</dbReference>
<dbReference type="OrthoDB" id="7722975at2759"/>
<name>A0A2T0FPB2_9ASCO</name>
<dbReference type="EMBL" id="NDIQ01000022">
    <property type="protein sequence ID" value="PRT56833.1"/>
    <property type="molecule type" value="Genomic_DNA"/>
</dbReference>
<dbReference type="GO" id="GO:0016787">
    <property type="term" value="F:hydrolase activity"/>
    <property type="evidence" value="ECO:0007669"/>
    <property type="project" value="InterPro"/>
</dbReference>
<protein>
    <recommendedName>
        <fullName evidence="1">Putative 5'-nucleotidase C-terminal domain-containing protein</fullName>
    </recommendedName>
</protein>
<accession>A0A2T0FPB2</accession>
<comment type="caution">
    <text evidence="2">The sequence shown here is derived from an EMBL/GenBank/DDBJ whole genome shotgun (WGS) entry which is preliminary data.</text>
</comment>
<dbReference type="PANTHER" id="PTHR11575:SF22">
    <property type="entry name" value="ADL392WP"/>
    <property type="match status" value="1"/>
</dbReference>
<proteinExistence type="predicted"/>
<organism evidence="2 3">
    <name type="scientific">Wickerhamiella sorbophila</name>
    <dbReference type="NCBI Taxonomy" id="45607"/>
    <lineage>
        <taxon>Eukaryota</taxon>
        <taxon>Fungi</taxon>
        <taxon>Dikarya</taxon>
        <taxon>Ascomycota</taxon>
        <taxon>Saccharomycotina</taxon>
        <taxon>Dipodascomycetes</taxon>
        <taxon>Dipodascales</taxon>
        <taxon>Trichomonascaceae</taxon>
        <taxon>Wickerhamiella</taxon>
    </lineage>
</organism>
<dbReference type="InterPro" id="IPR029052">
    <property type="entry name" value="Metallo-depent_PP-like"/>
</dbReference>
<dbReference type="PANTHER" id="PTHR11575">
    <property type="entry name" value="5'-NUCLEOTIDASE-RELATED"/>
    <property type="match status" value="1"/>
</dbReference>
<gene>
    <name evidence="2" type="ORF">B9G98_04453</name>
</gene>
<dbReference type="InterPro" id="IPR036907">
    <property type="entry name" value="5'-Nucleotdase_C_sf"/>
</dbReference>
<dbReference type="Gene3D" id="3.90.780.10">
    <property type="entry name" value="5'-Nucleotidase, C-terminal domain"/>
    <property type="match status" value="2"/>
</dbReference>